<protein>
    <submittedName>
        <fullName evidence="1">Uncharacterized protein</fullName>
    </submittedName>
</protein>
<dbReference type="RefSeq" id="WP_260332154.1">
    <property type="nucleotide sequence ID" value="NZ_JACHDE010000003.1"/>
</dbReference>
<proteinExistence type="predicted"/>
<name>A0A7W8L7D0_9BURK</name>
<organism evidence="1 2">
    <name type="scientific">Paraburkholderia youngii</name>
    <dbReference type="NCBI Taxonomy" id="2782701"/>
    <lineage>
        <taxon>Bacteria</taxon>
        <taxon>Pseudomonadati</taxon>
        <taxon>Pseudomonadota</taxon>
        <taxon>Betaproteobacteria</taxon>
        <taxon>Burkholderiales</taxon>
        <taxon>Burkholderiaceae</taxon>
        <taxon>Paraburkholderia</taxon>
    </lineage>
</organism>
<sequence length="135" mass="14596">MTLSEELLLTITFFDGEYTGHDVSLPIICRVDGRMASHGRPPYTALEDALKVLEQCSERYGTLCPSGPCFSVLISRNAGGESTPLVRLDVFARNGVASAGVIGLPPSWDTEPVRYSPDDSAVEIVRKILGSLTPR</sequence>
<evidence type="ECO:0000313" key="2">
    <source>
        <dbReference type="Proteomes" id="UP000592820"/>
    </source>
</evidence>
<comment type="caution">
    <text evidence="1">The sequence shown here is derived from an EMBL/GenBank/DDBJ whole genome shotgun (WGS) entry which is preliminary data.</text>
</comment>
<dbReference type="AlphaFoldDB" id="A0A7W8L7D0"/>
<dbReference type="EMBL" id="JACHDE010000003">
    <property type="protein sequence ID" value="MBB5400541.1"/>
    <property type="molecule type" value="Genomic_DNA"/>
</dbReference>
<dbReference type="Proteomes" id="UP000592820">
    <property type="component" value="Unassembled WGS sequence"/>
</dbReference>
<gene>
    <name evidence="1" type="ORF">HDG41_002590</name>
</gene>
<reference evidence="1 2" key="1">
    <citation type="submission" date="2020-08" db="EMBL/GenBank/DDBJ databases">
        <title>Genomic Encyclopedia of Type Strains, Phase IV (KMG-V): Genome sequencing to study the core and pangenomes of soil and plant-associated prokaryotes.</title>
        <authorList>
            <person name="Whitman W."/>
        </authorList>
    </citation>
    <scope>NUCLEOTIDE SEQUENCE [LARGE SCALE GENOMIC DNA]</scope>
    <source>
        <strain evidence="1 2">JPY162</strain>
    </source>
</reference>
<evidence type="ECO:0000313" key="1">
    <source>
        <dbReference type="EMBL" id="MBB5400541.1"/>
    </source>
</evidence>
<accession>A0A7W8L7D0</accession>